<dbReference type="EMBL" id="JAUUTY010000002">
    <property type="protein sequence ID" value="KAK1684998.1"/>
    <property type="molecule type" value="Genomic_DNA"/>
</dbReference>
<organism evidence="2 3">
    <name type="scientific">Lolium multiflorum</name>
    <name type="common">Italian ryegrass</name>
    <name type="synonym">Lolium perenne subsp. multiflorum</name>
    <dbReference type="NCBI Taxonomy" id="4521"/>
    <lineage>
        <taxon>Eukaryota</taxon>
        <taxon>Viridiplantae</taxon>
        <taxon>Streptophyta</taxon>
        <taxon>Embryophyta</taxon>
        <taxon>Tracheophyta</taxon>
        <taxon>Spermatophyta</taxon>
        <taxon>Magnoliopsida</taxon>
        <taxon>Liliopsida</taxon>
        <taxon>Poales</taxon>
        <taxon>Poaceae</taxon>
        <taxon>BOP clade</taxon>
        <taxon>Pooideae</taxon>
        <taxon>Poodae</taxon>
        <taxon>Poeae</taxon>
        <taxon>Poeae Chloroplast Group 2 (Poeae type)</taxon>
        <taxon>Loliodinae</taxon>
        <taxon>Loliinae</taxon>
        <taxon>Lolium</taxon>
    </lineage>
</organism>
<keyword evidence="3" id="KW-1185">Reference proteome</keyword>
<gene>
    <name evidence="2" type="ORF">QYE76_045846</name>
</gene>
<evidence type="ECO:0000313" key="3">
    <source>
        <dbReference type="Proteomes" id="UP001231189"/>
    </source>
</evidence>
<accession>A0AAD8TNS1</accession>
<comment type="caution">
    <text evidence="2">The sequence shown here is derived from an EMBL/GenBank/DDBJ whole genome shotgun (WGS) entry which is preliminary data.</text>
</comment>
<sequence>MENYSLLMGDSSGDEDGGGVDGGAFRGHFPVPDRDPVPRSWLRDGGGSGRFLVPWLFRIEDLEILVRKYSWNWTKSTPSILESRASKHPRAAEGPRGPDDRVVRRPARPYCVIASSPLRLRLFAYLKVPDLKHRYEKPRYEKPSSLRHREAKIWGTGVSFGTPPGRAPEGFSIDTIAISTAIFINAAVSHEEE</sequence>
<feature type="compositionally biased region" description="Basic and acidic residues" evidence="1">
    <location>
        <begin position="90"/>
        <end position="101"/>
    </location>
</feature>
<name>A0AAD8TNS1_LOLMU</name>
<reference evidence="2" key="1">
    <citation type="submission" date="2023-07" db="EMBL/GenBank/DDBJ databases">
        <title>A chromosome-level genome assembly of Lolium multiflorum.</title>
        <authorList>
            <person name="Chen Y."/>
            <person name="Copetti D."/>
            <person name="Kolliker R."/>
            <person name="Studer B."/>
        </authorList>
    </citation>
    <scope>NUCLEOTIDE SEQUENCE</scope>
    <source>
        <strain evidence="2">02402/16</strain>
        <tissue evidence="2">Leaf</tissue>
    </source>
</reference>
<evidence type="ECO:0000313" key="2">
    <source>
        <dbReference type="EMBL" id="KAK1684998.1"/>
    </source>
</evidence>
<feature type="region of interest" description="Disordered" evidence="1">
    <location>
        <begin position="82"/>
        <end position="101"/>
    </location>
</feature>
<dbReference type="Proteomes" id="UP001231189">
    <property type="component" value="Unassembled WGS sequence"/>
</dbReference>
<proteinExistence type="predicted"/>
<feature type="region of interest" description="Disordered" evidence="1">
    <location>
        <begin position="1"/>
        <end position="31"/>
    </location>
</feature>
<dbReference type="AlphaFoldDB" id="A0AAD8TNS1"/>
<protein>
    <submittedName>
        <fullName evidence="2">Uncharacterized protein</fullName>
    </submittedName>
</protein>
<evidence type="ECO:0000256" key="1">
    <source>
        <dbReference type="SAM" id="MobiDB-lite"/>
    </source>
</evidence>